<evidence type="ECO:0000256" key="3">
    <source>
        <dbReference type="ARBA" id="ARBA00022989"/>
    </source>
</evidence>
<evidence type="ECO:0000256" key="5">
    <source>
        <dbReference type="SAM" id="Phobius"/>
    </source>
</evidence>
<dbReference type="InterPro" id="IPR019109">
    <property type="entry name" value="MamF_MmsF"/>
</dbReference>
<feature type="transmembrane region" description="Helical" evidence="5">
    <location>
        <begin position="55"/>
        <end position="77"/>
    </location>
</feature>
<comment type="caution">
    <text evidence="7">The sequence shown here is derived from an EMBL/GenBank/DDBJ whole genome shotgun (WGS) entry which is preliminary data.</text>
</comment>
<feature type="transmembrane region" description="Helical" evidence="5">
    <location>
        <begin position="116"/>
        <end position="135"/>
    </location>
</feature>
<proteinExistence type="predicted"/>
<feature type="transmembrane region" description="Helical" evidence="5">
    <location>
        <begin position="89"/>
        <end position="110"/>
    </location>
</feature>
<protein>
    <submittedName>
        <fullName evidence="7">DUF4870 domain-containing protein</fullName>
    </submittedName>
</protein>
<organism evidence="7 8">
    <name type="scientific">Candidatus Gallibacteroides avistercoris</name>
    <dbReference type="NCBI Taxonomy" id="2840833"/>
    <lineage>
        <taxon>Bacteria</taxon>
        <taxon>Pseudomonadati</taxon>
        <taxon>Bacteroidota</taxon>
        <taxon>Bacteroidia</taxon>
        <taxon>Bacteroidales</taxon>
        <taxon>Bacteroidaceae</taxon>
        <taxon>Bacteroidaceae incertae sedis</taxon>
        <taxon>Candidatus Gallibacteroides</taxon>
    </lineage>
</organism>
<dbReference type="InterPro" id="IPR018649">
    <property type="entry name" value="SHOCT"/>
</dbReference>
<dbReference type="Proteomes" id="UP000824112">
    <property type="component" value="Unassembled WGS sequence"/>
</dbReference>
<keyword evidence="3 5" id="KW-1133">Transmembrane helix</keyword>
<evidence type="ECO:0000256" key="2">
    <source>
        <dbReference type="ARBA" id="ARBA00022692"/>
    </source>
</evidence>
<dbReference type="AlphaFoldDB" id="A0A9D1M6T4"/>
<gene>
    <name evidence="7" type="ORF">IAB03_02420</name>
</gene>
<dbReference type="EMBL" id="DVNA01000055">
    <property type="protein sequence ID" value="HIU54645.1"/>
    <property type="molecule type" value="Genomic_DNA"/>
</dbReference>
<reference evidence="7" key="2">
    <citation type="journal article" date="2021" name="PeerJ">
        <title>Extensive microbial diversity within the chicken gut microbiome revealed by metagenomics and culture.</title>
        <authorList>
            <person name="Gilroy R."/>
            <person name="Ravi A."/>
            <person name="Getino M."/>
            <person name="Pursley I."/>
            <person name="Horton D.L."/>
            <person name="Alikhan N.F."/>
            <person name="Baker D."/>
            <person name="Gharbi K."/>
            <person name="Hall N."/>
            <person name="Watson M."/>
            <person name="Adriaenssens E.M."/>
            <person name="Foster-Nyarko E."/>
            <person name="Jarju S."/>
            <person name="Secka A."/>
            <person name="Antonio M."/>
            <person name="Oren A."/>
            <person name="Chaudhuri R.R."/>
            <person name="La Ragione R."/>
            <person name="Hildebrand F."/>
            <person name="Pallen M.J."/>
        </authorList>
    </citation>
    <scope>NUCLEOTIDE SEQUENCE</scope>
    <source>
        <strain evidence="7">CHK158-818</strain>
    </source>
</reference>
<evidence type="ECO:0000313" key="8">
    <source>
        <dbReference type="Proteomes" id="UP000824112"/>
    </source>
</evidence>
<name>A0A9D1M6T4_9BACT</name>
<evidence type="ECO:0000313" key="7">
    <source>
        <dbReference type="EMBL" id="HIU54645.1"/>
    </source>
</evidence>
<comment type="subcellular location">
    <subcellularLocation>
        <location evidence="1">Membrane</location>
        <topology evidence="1">Multi-pass membrane protein</topology>
    </subcellularLocation>
</comment>
<keyword evidence="4 5" id="KW-0472">Membrane</keyword>
<feature type="domain" description="SHOCT" evidence="6">
    <location>
        <begin position="6"/>
        <end position="31"/>
    </location>
</feature>
<evidence type="ECO:0000256" key="1">
    <source>
        <dbReference type="ARBA" id="ARBA00004141"/>
    </source>
</evidence>
<keyword evidence="2 5" id="KW-0812">Transmembrane</keyword>
<dbReference type="Pfam" id="PF09851">
    <property type="entry name" value="SHOCT"/>
    <property type="match status" value="1"/>
</dbReference>
<sequence length="153" mass="17141">MKIENLEKLNEMRKSGAISEEEYQQIKANLLESVSPSEEENELPMGLSASNYCSIMNFIQLFFGAGWVISIILWVIGKDNEQVRQQGNYIINWLISCLLYGIIAAPLIIFTLGLGVFFYIALGICSLLFPIIGGLKSLNGTAWKYPLSIPFLK</sequence>
<evidence type="ECO:0000259" key="6">
    <source>
        <dbReference type="Pfam" id="PF09851"/>
    </source>
</evidence>
<evidence type="ECO:0000256" key="4">
    <source>
        <dbReference type="ARBA" id="ARBA00023136"/>
    </source>
</evidence>
<reference evidence="7" key="1">
    <citation type="submission" date="2020-10" db="EMBL/GenBank/DDBJ databases">
        <authorList>
            <person name="Gilroy R."/>
        </authorList>
    </citation>
    <scope>NUCLEOTIDE SEQUENCE</scope>
    <source>
        <strain evidence="7">CHK158-818</strain>
    </source>
</reference>
<accession>A0A9D1M6T4</accession>
<dbReference type="Pfam" id="PF09685">
    <property type="entry name" value="MamF_MmsF"/>
    <property type="match status" value="1"/>
</dbReference>